<dbReference type="SUPFAM" id="SSF47473">
    <property type="entry name" value="EF-hand"/>
    <property type="match status" value="1"/>
</dbReference>
<dbReference type="Proteomes" id="UP001472866">
    <property type="component" value="Chromosome 12"/>
</dbReference>
<name>A0AAX4PIC0_9CHLO</name>
<organism evidence="3 4">
    <name type="scientific">Chloropicon roscoffensis</name>
    <dbReference type="NCBI Taxonomy" id="1461544"/>
    <lineage>
        <taxon>Eukaryota</taxon>
        <taxon>Viridiplantae</taxon>
        <taxon>Chlorophyta</taxon>
        <taxon>Chloropicophyceae</taxon>
        <taxon>Chloropicales</taxon>
        <taxon>Chloropicaceae</taxon>
        <taxon>Chloropicon</taxon>
    </lineage>
</organism>
<dbReference type="InterPro" id="IPR002048">
    <property type="entry name" value="EF_hand_dom"/>
</dbReference>
<accession>A0AAX4PIC0</accession>
<evidence type="ECO:0000313" key="4">
    <source>
        <dbReference type="Proteomes" id="UP001472866"/>
    </source>
</evidence>
<proteinExistence type="predicted"/>
<evidence type="ECO:0000259" key="2">
    <source>
        <dbReference type="PROSITE" id="PS50222"/>
    </source>
</evidence>
<evidence type="ECO:0000313" key="3">
    <source>
        <dbReference type="EMBL" id="WZN65345.1"/>
    </source>
</evidence>
<gene>
    <name evidence="3" type="ORF">HKI87_12g69030</name>
</gene>
<dbReference type="PROSITE" id="PS50222">
    <property type="entry name" value="EF_HAND_2"/>
    <property type="match status" value="1"/>
</dbReference>
<feature type="region of interest" description="Disordered" evidence="1">
    <location>
        <begin position="201"/>
        <end position="226"/>
    </location>
</feature>
<dbReference type="InterPro" id="IPR011992">
    <property type="entry name" value="EF-hand-dom_pair"/>
</dbReference>
<dbReference type="EMBL" id="CP151512">
    <property type="protein sequence ID" value="WZN65345.1"/>
    <property type="molecule type" value="Genomic_DNA"/>
</dbReference>
<feature type="region of interest" description="Disordered" evidence="1">
    <location>
        <begin position="1171"/>
        <end position="1215"/>
    </location>
</feature>
<evidence type="ECO:0000256" key="1">
    <source>
        <dbReference type="SAM" id="MobiDB-lite"/>
    </source>
</evidence>
<feature type="compositionally biased region" description="Basic and acidic residues" evidence="1">
    <location>
        <begin position="205"/>
        <end position="225"/>
    </location>
</feature>
<dbReference type="GO" id="GO:0005509">
    <property type="term" value="F:calcium ion binding"/>
    <property type="evidence" value="ECO:0007669"/>
    <property type="project" value="InterPro"/>
</dbReference>
<feature type="compositionally biased region" description="Basic and acidic residues" evidence="1">
    <location>
        <begin position="1190"/>
        <end position="1202"/>
    </location>
</feature>
<feature type="compositionally biased region" description="Pro residues" evidence="1">
    <location>
        <begin position="1176"/>
        <end position="1189"/>
    </location>
</feature>
<feature type="region of interest" description="Disordered" evidence="1">
    <location>
        <begin position="1068"/>
        <end position="1090"/>
    </location>
</feature>
<feature type="region of interest" description="Disordered" evidence="1">
    <location>
        <begin position="83"/>
        <end position="112"/>
    </location>
</feature>
<sequence>MDGERHPSQRSLGQASTSQLSQRYSSTAGSSRRDVLNGPDADATSAYRKQHLNELLFPVPVMPPSTPSSWTVSDTSRRFPALARRKGQLPESILRHDQSPQSRRHRPQASRGATLEAMVGGLTPSASSLTVPTREAEEETASVQDFHKEDSRAILLPEFSGSDNAARYAGVTRMADVSFREDAPASNADKQQLLSSLSGFFDNEDGLRGPGRREGGPSARAEGERSTFAPATVQRGRKGAEMLMKVRVPGDRPYINSSVMPGYSFVRDLDSNLTADHAPLAFALNTSYMSLPSSRSETLQLASWTKKSLATLREGQDAQGRIPSGLDDLESLSALTEDTSIDWKGLPQAQVLSLAMTDMIRQVGAHCAERSVVLAYLWNEMVDLFENRTSRLEDVVSRYDAKMSVLMAEAPRLRQQSKLYDSMSKKASLEEEIAKDAKHQYKKANEDMAKMTARVSNVFARMNKVENYVDSRMRSIRWQKVTKVSVRSKKVTSAVNAKLKKRLSLDHIDSYDDLDLTGEEMLEIVEEKLRDHQERLKDFEEFAVKVAKKNTAIAHLKIAANISEDLQKAVDQMSIEKKNKTDLERKLNMFTSGNIQELEDQVCQSLLELSIPEVDKLLSSISADIGGGALGKLTPEQIAKILSSLPHARAGDLIGHMDVSVVAHASMHIEEKARLKVFAQVVPETVSKILTHMTSLKDDQEFTLELASALVASVDDAKKVKLLEGYSNKHAVFSMERLAPLARVEVFNRINTESAIKLLIQSGKGTEQLASILSRCDEKVVSTILELMLNESNKNFDAKQKLFASQLLLEFEPEFAANVILCTASLTKKSWPEASTWTHVCSSTLDIDDAINVEGQCAKILLNIAQKNMHRAAEFLLKIRERSFAATLLRILLDNMSGQDHEAVGLALLDQVVSKMNIPIDTVSLIQLMSQDMKVNHIVATTAIDNAKFGADFAKNLMEKVPASLAVHFLSKSRIDAYNISCVLKHVKNEERLNEIVQGLDRTLKELVMRYLEEAKEKALKPKRPVRHESALIRRSSRVRSIEELRKNVKPAVHARRSMHARRSFLQEQREKGETNVSPPKVNLSSALSPGSRTSIFKEYLKKGEDPGDDAKKRTLNVAPVIRRRSKIGEELAKLADKKLETHEIEVVKRRESIKAQLPTAALAAAILTPTTPTAAAPPPGQTPAPVETPKPEPEPKEKEEEASSVDTAPPNTTPFKTLAEMKTLQERFLGHHRRQWFANHDTRLKVALAQVSEAQSLQNKGPMSPNKSKVKSLLSLGKGRSGEWLNRMIDAVLNHLVEHHRQHTQHLNQQLTFMTSMVFLDHSLSSFHSEFMESFSTSVKVNCMAGSLRVAAWNMHEAFLGYFHKQYGTGTVVEEYMASMMVTLKQKLQDNAGRTATILNIIENEETPYMKNWKAMHRILWNMISNYWGGDVLARFVAALAAIDSFIQAENNKRSALNITSMNYEASSEWLCRRRAEIIADTVLGVRSVEAREIFEERITDISVPVEEDEKEMYLDIMENDLGGIVDDVTLEQYNQRHGDGEFSWKVLKAEYLYQLCLEARHYEIHLSDAILDIFRLCDKDNNGYMDQKEAEEMLEECIAMLELHQQIRRTSKDERLKYNLMDFNKVFKQFWVTAVLVDESSGSTPPSSMHVIERLVNEAKSMTTNPTLDWASDVEEISFTGFSAAVRMSTILRAYIQIFFTPPRENEVDLEDLDVFQGSDSMEDQSPQVQSRNSAVAVITKRHANMFQDQIGRLVSQTGTSEPILRGLLHRVKQESHGSSMIKMYLKLMQDLNSISVNKFRELAYGPITPPQGEEGDGGEDQLYKSFCPKFDASIKSAEYAMMLLSGESVGSLLREEAKILGRSARVSALVRLTKDIQAVSSEVRSALVGIVVRKRLERTRKAEIKYTK</sequence>
<feature type="compositionally biased region" description="Polar residues" evidence="1">
    <location>
        <begin position="1075"/>
        <end position="1090"/>
    </location>
</feature>
<feature type="domain" description="EF-hand" evidence="2">
    <location>
        <begin position="1567"/>
        <end position="1602"/>
    </location>
</feature>
<feature type="compositionally biased region" description="Polar residues" evidence="1">
    <location>
        <begin position="9"/>
        <end position="30"/>
    </location>
</feature>
<feature type="region of interest" description="Disordered" evidence="1">
    <location>
        <begin position="1"/>
        <end position="47"/>
    </location>
</feature>
<keyword evidence="4" id="KW-1185">Reference proteome</keyword>
<reference evidence="3 4" key="1">
    <citation type="submission" date="2024-03" db="EMBL/GenBank/DDBJ databases">
        <title>Complete genome sequence of the green alga Chloropicon roscoffensis RCC1871.</title>
        <authorList>
            <person name="Lemieux C."/>
            <person name="Pombert J.-F."/>
            <person name="Otis C."/>
            <person name="Turmel M."/>
        </authorList>
    </citation>
    <scope>NUCLEOTIDE SEQUENCE [LARGE SCALE GENOMIC DNA]</scope>
    <source>
        <strain evidence="3 4">RCC1871</strain>
    </source>
</reference>
<protein>
    <submittedName>
        <fullName evidence="3">EF-hand domain-containing protein</fullName>
    </submittedName>
</protein>